<dbReference type="InterPro" id="IPR021842">
    <property type="entry name" value="DUF3435"/>
</dbReference>
<gene>
    <name evidence="1" type="ORF">CC80DRAFT_429894</name>
</gene>
<protein>
    <submittedName>
        <fullName evidence="1">Uncharacterized protein</fullName>
    </submittedName>
</protein>
<organism evidence="1 2">
    <name type="scientific">Byssothecium circinans</name>
    <dbReference type="NCBI Taxonomy" id="147558"/>
    <lineage>
        <taxon>Eukaryota</taxon>
        <taxon>Fungi</taxon>
        <taxon>Dikarya</taxon>
        <taxon>Ascomycota</taxon>
        <taxon>Pezizomycotina</taxon>
        <taxon>Dothideomycetes</taxon>
        <taxon>Pleosporomycetidae</taxon>
        <taxon>Pleosporales</taxon>
        <taxon>Massarineae</taxon>
        <taxon>Massarinaceae</taxon>
        <taxon>Byssothecium</taxon>
    </lineage>
</organism>
<keyword evidence="2" id="KW-1185">Reference proteome</keyword>
<dbReference type="PANTHER" id="PTHR37535:SF3">
    <property type="entry name" value="FLUG DOMAIN-CONTAINING PROTEIN"/>
    <property type="match status" value="1"/>
</dbReference>
<sequence>MPRKISPEAFFERANNNVAIEKKKDVVNGKQVLKELQPKTKQNYARAFALWDQYEKQNPGVNPNIIETSKDYIMSIALGIEGGYGSEKLGLWTVVQYYKDFTAGWRRARMEEEQENEKTEEGEKELVKVISPNVTLSTSNRLRRYGSQIHFLHLGTQWWKNDWFVLPKPRRRVEIWALIMACVFSTSRIGEYVESTCRIGSGRGLRFEDTIFTVFRNKCGHVEFAVQLQRDAKCMTFTPDKRPEHALHEGVETRPLFCNPMLVIVAMCIARNAFRDYKSIDDILVIEPPEDEQMTQLHWNPSVRDLPFFEGSDGKMETASAFGRYLREWGFRTGYSEPPTVHDFRAEGLILTDRNYSQDTRMKQGGQRDPSVYRDHYAANNAGVDGQATFFHDKDHRTDIADLFRSLLITRNPELWQSLPAEKRHELEQSDEFKDVEAKLQQLSSDEALSKNERKELQARKRKMISEALRKCREEQPARLANKVDAYTKECTGRHRTIFQRARKLMPVRDRLASSMFIEAAIRSDTGKAVLQDLVELYSQEGEVTIRPGLELDKCHC</sequence>
<dbReference type="OrthoDB" id="3745702at2759"/>
<dbReference type="SUPFAM" id="SSF56349">
    <property type="entry name" value="DNA breaking-rejoining enzymes"/>
    <property type="match status" value="1"/>
</dbReference>
<dbReference type="PANTHER" id="PTHR37535">
    <property type="entry name" value="FLUG DOMAIN PROTEIN"/>
    <property type="match status" value="1"/>
</dbReference>
<evidence type="ECO:0000313" key="1">
    <source>
        <dbReference type="EMBL" id="KAF1949114.1"/>
    </source>
</evidence>
<dbReference type="InterPro" id="IPR011010">
    <property type="entry name" value="DNA_brk_join_enz"/>
</dbReference>
<dbReference type="Pfam" id="PF11917">
    <property type="entry name" value="DUF3435"/>
    <property type="match status" value="1"/>
</dbReference>
<dbReference type="GO" id="GO:0003677">
    <property type="term" value="F:DNA binding"/>
    <property type="evidence" value="ECO:0007669"/>
    <property type="project" value="InterPro"/>
</dbReference>
<dbReference type="AlphaFoldDB" id="A0A6A5TAD8"/>
<dbReference type="Proteomes" id="UP000800035">
    <property type="component" value="Unassembled WGS sequence"/>
</dbReference>
<name>A0A6A5TAD8_9PLEO</name>
<reference evidence="1" key="1">
    <citation type="journal article" date="2020" name="Stud. Mycol.">
        <title>101 Dothideomycetes genomes: a test case for predicting lifestyles and emergence of pathogens.</title>
        <authorList>
            <person name="Haridas S."/>
            <person name="Albert R."/>
            <person name="Binder M."/>
            <person name="Bloem J."/>
            <person name="Labutti K."/>
            <person name="Salamov A."/>
            <person name="Andreopoulos B."/>
            <person name="Baker S."/>
            <person name="Barry K."/>
            <person name="Bills G."/>
            <person name="Bluhm B."/>
            <person name="Cannon C."/>
            <person name="Castanera R."/>
            <person name="Culley D."/>
            <person name="Daum C."/>
            <person name="Ezra D."/>
            <person name="Gonzalez J."/>
            <person name="Henrissat B."/>
            <person name="Kuo A."/>
            <person name="Liang C."/>
            <person name="Lipzen A."/>
            <person name="Lutzoni F."/>
            <person name="Magnuson J."/>
            <person name="Mondo S."/>
            <person name="Nolan M."/>
            <person name="Ohm R."/>
            <person name="Pangilinan J."/>
            <person name="Park H.-J."/>
            <person name="Ramirez L."/>
            <person name="Alfaro M."/>
            <person name="Sun H."/>
            <person name="Tritt A."/>
            <person name="Yoshinaga Y."/>
            <person name="Zwiers L.-H."/>
            <person name="Turgeon B."/>
            <person name="Goodwin S."/>
            <person name="Spatafora J."/>
            <person name="Crous P."/>
            <person name="Grigoriev I."/>
        </authorList>
    </citation>
    <scope>NUCLEOTIDE SEQUENCE</scope>
    <source>
        <strain evidence="1">CBS 675.92</strain>
    </source>
</reference>
<accession>A0A6A5TAD8</accession>
<proteinExistence type="predicted"/>
<evidence type="ECO:0000313" key="2">
    <source>
        <dbReference type="Proteomes" id="UP000800035"/>
    </source>
</evidence>
<feature type="non-terminal residue" evidence="1">
    <location>
        <position position="557"/>
    </location>
</feature>
<dbReference type="EMBL" id="ML977041">
    <property type="protein sequence ID" value="KAF1949114.1"/>
    <property type="molecule type" value="Genomic_DNA"/>
</dbReference>